<dbReference type="PANTHER" id="PTHR10799">
    <property type="entry name" value="SNF2/RAD54 HELICASE FAMILY"/>
    <property type="match status" value="1"/>
</dbReference>
<dbReference type="SUPFAM" id="SSF52540">
    <property type="entry name" value="P-loop containing nucleoside triphosphate hydrolases"/>
    <property type="match status" value="2"/>
</dbReference>
<evidence type="ECO:0000259" key="2">
    <source>
        <dbReference type="PROSITE" id="PS51192"/>
    </source>
</evidence>
<dbReference type="Pfam" id="PF00176">
    <property type="entry name" value="SNF2-rel_dom"/>
    <property type="match status" value="1"/>
</dbReference>
<gene>
    <name evidence="3" type="ORF">NS506_02619</name>
    <name evidence="4" type="ORF">NSK11_contig00144-0015</name>
</gene>
<evidence type="ECO:0000313" key="6">
    <source>
        <dbReference type="Proteomes" id="UP000180166"/>
    </source>
</evidence>
<dbReference type="PROSITE" id="PS51192">
    <property type="entry name" value="HELICASE_ATP_BIND_1"/>
    <property type="match status" value="1"/>
</dbReference>
<sequence>MIFAELYRAGRPLVIVERREGANDGAWARLQEAMSRGVVGGSTNRTDVRADVFLAELAAVREVRDLFGQTIKLGPALTDQLRSLAQDRQARERAFTEPISVDTDDLEAELRAAGFKRELKTFQLENLATVLRLPHGADFSVPGAGKTTVALANFALNRARGRVEQMLVVAPIAAFQAWKEDSAECLSPAPTIAIHTGAASLIPDDLDILLTNYNRVASDYDRIREHVTLRPTQVILDEAHRIKRGEQGVHGRAVLDLAYAARRRDVLTGTPAPQGAFDLIAPMRFLYPGQDQQILPASAYFERSGRDKEVLRETGAAISRYFVRTPKSRLDLPPTNFDVITEPMRPIQQAIYDALRGRYRGAFALDRDARRQFDRIGRVMMYLLEAATNPMLLVAGSDENDLEEFAHPPLELRGDEQLEHLLQRYRDHEIPWKYGKVADIVAAAANRNEKVIVWSTFVRNLRILASHLKDYQPAVVHGGVPPADGAAPGVLTRDAELDRFRNDPDCTVLLANPAACGEGVSLHHWCHHAVYIDRTFNAGHYLQSQDRIHRLGLRDGVLTRFTLLISAGTIDDLVDGRLREKIVALAQLMDDPGLVQVALPETDAGTSEPPVAVDDAAVITAYLQAADGNAT</sequence>
<dbReference type="InterPro" id="IPR014001">
    <property type="entry name" value="Helicase_ATP-bd"/>
</dbReference>
<dbReference type="InterPro" id="IPR027417">
    <property type="entry name" value="P-loop_NTPase"/>
</dbReference>
<keyword evidence="1" id="KW-0378">Hydrolase</keyword>
<dbReference type="AlphaFoldDB" id="A0ABC9Z3F4"/>
<dbReference type="GO" id="GO:0016787">
    <property type="term" value="F:hydrolase activity"/>
    <property type="evidence" value="ECO:0007669"/>
    <property type="project" value="UniProtKB-KW"/>
</dbReference>
<keyword evidence="5" id="KW-1185">Reference proteome</keyword>
<evidence type="ECO:0000313" key="3">
    <source>
        <dbReference type="EMBL" id="APA96681.1"/>
    </source>
</evidence>
<reference evidence="3 6" key="3">
    <citation type="submission" date="2016-10" db="EMBL/GenBank/DDBJ databases">
        <title>Genome sequence of Nocardia seriolae strain EM150506, isolated from Anguila japonica.</title>
        <authorList>
            <person name="Han H.-J."/>
        </authorList>
    </citation>
    <scope>NUCLEOTIDE SEQUENCE [LARGE SCALE GENOMIC DNA]</scope>
    <source>
        <strain evidence="3 6">EM150506</strain>
    </source>
</reference>
<dbReference type="Proteomes" id="UP000037179">
    <property type="component" value="Unassembled WGS sequence"/>
</dbReference>
<protein>
    <recommendedName>
        <fullName evidence="2">Helicase ATP-binding domain-containing protein</fullName>
    </recommendedName>
</protein>
<name>A0ABC9Z3F4_9NOCA</name>
<dbReference type="EMBL" id="BBYQ01000144">
    <property type="protein sequence ID" value="GAP32173.1"/>
    <property type="molecule type" value="Genomic_DNA"/>
</dbReference>
<dbReference type="InterPro" id="IPR001650">
    <property type="entry name" value="Helicase_C-like"/>
</dbReference>
<reference evidence="4 5" key="2">
    <citation type="journal article" date="2016" name="Genome Announc.">
        <title>Draft Genome Sequence of Erythromycin- and Oxytetracycline-Sensitive Nocardia seriolae Strain U-1 (NBRC 110359).</title>
        <authorList>
            <person name="Imajoh M."/>
            <person name="Sukeda M."/>
            <person name="Shimizu M."/>
            <person name="Yamane J."/>
            <person name="Ohnishi K."/>
            <person name="Oshima S."/>
        </authorList>
    </citation>
    <scope>NUCLEOTIDE SEQUENCE [LARGE SCALE GENOMIC DNA]</scope>
    <source>
        <strain evidence="4 5">U-1</strain>
    </source>
</reference>
<evidence type="ECO:0000313" key="4">
    <source>
        <dbReference type="EMBL" id="GAP32173.1"/>
    </source>
</evidence>
<dbReference type="InterPro" id="IPR049730">
    <property type="entry name" value="SNF2/RAD54-like_C"/>
</dbReference>
<organism evidence="4 5">
    <name type="scientific">Nocardia seriolae</name>
    <dbReference type="NCBI Taxonomy" id="37332"/>
    <lineage>
        <taxon>Bacteria</taxon>
        <taxon>Bacillati</taxon>
        <taxon>Actinomycetota</taxon>
        <taxon>Actinomycetes</taxon>
        <taxon>Mycobacteriales</taxon>
        <taxon>Nocardiaceae</taxon>
        <taxon>Nocardia</taxon>
    </lineage>
</organism>
<dbReference type="SMART" id="SM00487">
    <property type="entry name" value="DEXDc"/>
    <property type="match status" value="1"/>
</dbReference>
<reference evidence="5" key="1">
    <citation type="submission" date="2015-07" db="EMBL/GenBank/DDBJ databases">
        <title>Nocardia seriolae U-1 whole genome shotgun sequence.</title>
        <authorList>
            <person name="Imajoh M."/>
            <person name="Fukumoto Y."/>
            <person name="Sukeda M."/>
            <person name="Yamane J."/>
            <person name="Yamasaki K."/>
            <person name="Shimizu M."/>
            <person name="Ohnishi K."/>
            <person name="Oshima S."/>
        </authorList>
    </citation>
    <scope>NUCLEOTIDE SEQUENCE [LARGE SCALE GENOMIC DNA]</scope>
    <source>
        <strain evidence="5">U-1</strain>
    </source>
</reference>
<proteinExistence type="predicted"/>
<dbReference type="EMBL" id="CP017839">
    <property type="protein sequence ID" value="APA96681.1"/>
    <property type="molecule type" value="Genomic_DNA"/>
</dbReference>
<feature type="domain" description="Helicase ATP-binding" evidence="2">
    <location>
        <begin position="127"/>
        <end position="289"/>
    </location>
</feature>
<dbReference type="Gene3D" id="3.40.50.300">
    <property type="entry name" value="P-loop containing nucleotide triphosphate hydrolases"/>
    <property type="match status" value="1"/>
</dbReference>
<dbReference type="KEGG" id="nsr:NS506_02619"/>
<evidence type="ECO:0000313" key="5">
    <source>
        <dbReference type="Proteomes" id="UP000037179"/>
    </source>
</evidence>
<dbReference type="CDD" id="cd18793">
    <property type="entry name" value="SF2_C_SNF"/>
    <property type="match status" value="1"/>
</dbReference>
<dbReference type="InterPro" id="IPR038718">
    <property type="entry name" value="SNF2-like_sf"/>
</dbReference>
<dbReference type="InterPro" id="IPR000330">
    <property type="entry name" value="SNF2_N"/>
</dbReference>
<dbReference type="Proteomes" id="UP000180166">
    <property type="component" value="Chromosome"/>
</dbReference>
<evidence type="ECO:0000256" key="1">
    <source>
        <dbReference type="ARBA" id="ARBA00022801"/>
    </source>
</evidence>
<dbReference type="Pfam" id="PF00271">
    <property type="entry name" value="Helicase_C"/>
    <property type="match status" value="1"/>
</dbReference>
<dbReference type="Gene3D" id="3.40.50.10810">
    <property type="entry name" value="Tandem AAA-ATPase domain"/>
    <property type="match status" value="1"/>
</dbReference>
<accession>A0ABC9Z3F4</accession>
<dbReference type="RefSeq" id="WP_052486780.1">
    <property type="nucleotide sequence ID" value="NZ_AP028459.1"/>
</dbReference>
<dbReference type="GeneID" id="93373348"/>